<reference evidence="1 2" key="1">
    <citation type="submission" date="2017-05" db="EMBL/GenBank/DDBJ databases">
        <title>Complete and WGS of Bordetella genogroups.</title>
        <authorList>
            <person name="Spilker T."/>
            <person name="LiPuma J."/>
        </authorList>
    </citation>
    <scope>NUCLEOTIDE SEQUENCE [LARGE SCALE GENOMIC DNA]</scope>
    <source>
        <strain evidence="1 2">AU17610</strain>
    </source>
</reference>
<name>A0A261SHN5_9BORD</name>
<accession>A0A261SHN5</accession>
<evidence type="ECO:0000313" key="1">
    <source>
        <dbReference type="EMBL" id="OZI36300.1"/>
    </source>
</evidence>
<gene>
    <name evidence="1" type="ORF">CEG14_14910</name>
</gene>
<organism evidence="1 2">
    <name type="scientific">Bordetella genomosp. 1</name>
    <dbReference type="NCBI Taxonomy" id="1395607"/>
    <lineage>
        <taxon>Bacteria</taxon>
        <taxon>Pseudomonadati</taxon>
        <taxon>Pseudomonadota</taxon>
        <taxon>Betaproteobacteria</taxon>
        <taxon>Burkholderiales</taxon>
        <taxon>Alcaligenaceae</taxon>
        <taxon>Bordetella</taxon>
    </lineage>
</organism>
<comment type="caution">
    <text evidence="1">The sequence shown here is derived from an EMBL/GenBank/DDBJ whole genome shotgun (WGS) entry which is preliminary data.</text>
</comment>
<dbReference type="AlphaFoldDB" id="A0A261SHN5"/>
<protein>
    <submittedName>
        <fullName evidence="1">Uncharacterized protein</fullName>
    </submittedName>
</protein>
<evidence type="ECO:0000313" key="2">
    <source>
        <dbReference type="Proteomes" id="UP000217005"/>
    </source>
</evidence>
<dbReference type="EMBL" id="NEVL01000003">
    <property type="protein sequence ID" value="OZI36300.1"/>
    <property type="molecule type" value="Genomic_DNA"/>
</dbReference>
<sequence length="219" mass="24815">MDAADLPDYLVHKPNFRVAAYLPFAFRQLPWALNGASFPDEIPDQRLCTRFLSELLTDSFDRRVDKLQLALEFVNDVERFSGFRLKVRQGLLFLSLREGCIKPLSKLHELRSEFATSADVATDGFPSRLVGYQKTLLMGLIAAIKSAMKWRIRRDSVRADDIRELSVSYLKSGTEAWPILDLLHSLEPQIVRASSKDVSIEVALKCTCHGYLGQNGRNL</sequence>
<proteinExistence type="predicted"/>
<dbReference type="Proteomes" id="UP000217005">
    <property type="component" value="Unassembled WGS sequence"/>
</dbReference>